<dbReference type="InterPro" id="IPR042099">
    <property type="entry name" value="ANL_N_sf"/>
</dbReference>
<evidence type="ECO:0000313" key="7">
    <source>
        <dbReference type="Proteomes" id="UP000823858"/>
    </source>
</evidence>
<dbReference type="Proteomes" id="UP000823858">
    <property type="component" value="Unassembled WGS sequence"/>
</dbReference>
<protein>
    <submittedName>
        <fullName evidence="6">AMP-binding protein</fullName>
    </submittedName>
</protein>
<reference evidence="6" key="1">
    <citation type="journal article" date="2021" name="PeerJ">
        <title>Extensive microbial diversity within the chicken gut microbiome revealed by metagenomics and culture.</title>
        <authorList>
            <person name="Gilroy R."/>
            <person name="Ravi A."/>
            <person name="Getino M."/>
            <person name="Pursley I."/>
            <person name="Horton D.L."/>
            <person name="Alikhan N.F."/>
            <person name="Baker D."/>
            <person name="Gharbi K."/>
            <person name="Hall N."/>
            <person name="Watson M."/>
            <person name="Adriaenssens E.M."/>
            <person name="Foster-Nyarko E."/>
            <person name="Jarju S."/>
            <person name="Secka A."/>
            <person name="Antonio M."/>
            <person name="Oren A."/>
            <person name="Chaudhuri R.R."/>
            <person name="La Ragione R."/>
            <person name="Hildebrand F."/>
            <person name="Pallen M.J."/>
        </authorList>
    </citation>
    <scope>NUCLEOTIDE SEQUENCE</scope>
    <source>
        <strain evidence="6">ChiHjej13B12-4958</strain>
    </source>
</reference>
<evidence type="ECO:0000256" key="1">
    <source>
        <dbReference type="ARBA" id="ARBA00006432"/>
    </source>
</evidence>
<evidence type="ECO:0000256" key="4">
    <source>
        <dbReference type="ARBA" id="ARBA00023098"/>
    </source>
</evidence>
<organism evidence="6 7">
    <name type="scientific">Candidatus Corynebacterium faecigallinarum</name>
    <dbReference type="NCBI Taxonomy" id="2838528"/>
    <lineage>
        <taxon>Bacteria</taxon>
        <taxon>Bacillati</taxon>
        <taxon>Actinomycetota</taxon>
        <taxon>Actinomycetes</taxon>
        <taxon>Mycobacteriales</taxon>
        <taxon>Corynebacteriaceae</taxon>
        <taxon>Corynebacterium</taxon>
    </lineage>
</organism>
<dbReference type="CDD" id="cd05931">
    <property type="entry name" value="FAAL"/>
    <property type="match status" value="1"/>
</dbReference>
<dbReference type="GO" id="GO:0071766">
    <property type="term" value="P:Actinobacterium-type cell wall biogenesis"/>
    <property type="evidence" value="ECO:0007669"/>
    <property type="project" value="UniProtKB-ARBA"/>
</dbReference>
<dbReference type="Pfam" id="PF00501">
    <property type="entry name" value="AMP-binding"/>
    <property type="match status" value="1"/>
</dbReference>
<dbReference type="InterPro" id="IPR045851">
    <property type="entry name" value="AMP-bd_C_sf"/>
</dbReference>
<gene>
    <name evidence="6" type="ORF">H9751_04320</name>
</gene>
<dbReference type="InterPro" id="IPR000873">
    <property type="entry name" value="AMP-dep_synth/lig_dom"/>
</dbReference>
<evidence type="ECO:0000259" key="5">
    <source>
        <dbReference type="Pfam" id="PF00501"/>
    </source>
</evidence>
<dbReference type="SUPFAM" id="SSF56801">
    <property type="entry name" value="Acetyl-CoA synthetase-like"/>
    <property type="match status" value="1"/>
</dbReference>
<dbReference type="GO" id="GO:0016874">
    <property type="term" value="F:ligase activity"/>
    <property type="evidence" value="ECO:0007669"/>
    <property type="project" value="UniProtKB-KW"/>
</dbReference>
<dbReference type="GO" id="GO:0006633">
    <property type="term" value="P:fatty acid biosynthetic process"/>
    <property type="evidence" value="ECO:0007669"/>
    <property type="project" value="TreeGrafter"/>
</dbReference>
<evidence type="ECO:0000256" key="2">
    <source>
        <dbReference type="ARBA" id="ARBA00022598"/>
    </source>
</evidence>
<name>A0A9D2QC20_9CORY</name>
<dbReference type="PANTHER" id="PTHR22754">
    <property type="entry name" value="DISCO-INTERACTING PROTEIN 2 DIP2 -RELATED"/>
    <property type="match status" value="1"/>
</dbReference>
<dbReference type="EMBL" id="DWVP01000009">
    <property type="protein sequence ID" value="HJC84766.1"/>
    <property type="molecule type" value="Genomic_DNA"/>
</dbReference>
<keyword evidence="2" id="KW-0436">Ligase</keyword>
<evidence type="ECO:0000256" key="3">
    <source>
        <dbReference type="ARBA" id="ARBA00022832"/>
    </source>
</evidence>
<dbReference type="GO" id="GO:0005886">
    <property type="term" value="C:plasma membrane"/>
    <property type="evidence" value="ECO:0007669"/>
    <property type="project" value="TreeGrafter"/>
</dbReference>
<dbReference type="Gene3D" id="3.40.50.12780">
    <property type="entry name" value="N-terminal domain of ligase-like"/>
    <property type="match status" value="1"/>
</dbReference>
<dbReference type="FunFam" id="3.40.50.12780:FF:000013">
    <property type="entry name" value="Long-chain-fatty-acid--AMP ligase FadD32"/>
    <property type="match status" value="1"/>
</dbReference>
<comment type="caution">
    <text evidence="6">The sequence shown here is derived from an EMBL/GenBank/DDBJ whole genome shotgun (WGS) entry which is preliminary data.</text>
</comment>
<comment type="similarity">
    <text evidence="1">Belongs to the ATP-dependent AMP-binding enzyme family.</text>
</comment>
<evidence type="ECO:0000313" key="6">
    <source>
        <dbReference type="EMBL" id="HJC84766.1"/>
    </source>
</evidence>
<dbReference type="PANTHER" id="PTHR22754:SF32">
    <property type="entry name" value="DISCO-INTERACTING PROTEIN 2"/>
    <property type="match status" value="1"/>
</dbReference>
<feature type="domain" description="AMP-dependent synthetase/ligase" evidence="5">
    <location>
        <begin position="54"/>
        <end position="460"/>
    </location>
</feature>
<reference evidence="6" key="2">
    <citation type="submission" date="2021-04" db="EMBL/GenBank/DDBJ databases">
        <authorList>
            <person name="Gilroy R."/>
        </authorList>
    </citation>
    <scope>NUCLEOTIDE SEQUENCE</scope>
    <source>
        <strain evidence="6">ChiHjej13B12-4958</strain>
    </source>
</reference>
<accession>A0A9D2QC20</accession>
<dbReference type="GO" id="GO:0070566">
    <property type="term" value="F:adenylyltransferase activity"/>
    <property type="evidence" value="ECO:0007669"/>
    <property type="project" value="TreeGrafter"/>
</dbReference>
<keyword evidence="4" id="KW-0443">Lipid metabolism</keyword>
<dbReference type="InterPro" id="IPR040097">
    <property type="entry name" value="FAAL/FAAC"/>
</dbReference>
<dbReference type="NCBIfam" id="NF040633">
    <property type="entry name" value="FadD32_Coryne"/>
    <property type="match status" value="1"/>
</dbReference>
<dbReference type="Gene3D" id="3.30.300.30">
    <property type="match status" value="1"/>
</dbReference>
<proteinExistence type="inferred from homology"/>
<dbReference type="AlphaFoldDB" id="A0A9D2QC20"/>
<sequence>MDLSAAMGQFYDDKGEIAIPDQLSLSAMCEMLYTMAQMEGSVDTPLITFHDYSGSAAGEEVTWTRAEVNTRIKAVCVRLQQVTERGDRVVILANNSPEYLFGFMGALYAGTVPVPLYDPTEPGHADHLTAVLESSTPTVVLTNKTSATQVRAHFASTPAKERPRILTIDALPDSLAAEWENPMMKMMENPELAPNSGDPAFLQYTSGSTRTPAGVILSHRAIVTNVLQVFQAGQLKTPLRLVNWLPFHHDMGIILSSFVLILGLPQDIMAPRDFIQDPGRWIRQLSETEGNGPDGETVNVYTGVPNFALELSARYANPAERADLADVDLSHVEGIINGAEAVSQSSVDNFSEVFGPAGFRRSAMRPSYGLAEATVFVTTPQTEDRPKLRVFDRDQLNEGKAVEVAGELAATGKAVPIMSVGEPGPSLFMAIVDPASGKEVAEGTVGEVWLHGGNIAAGYLNREDDTTETFRNSLPAAHRLGEGSAVADAPDDDNWLRTGDLAVVFDGQLYITGRIKDLVVVAGRNHYPQDIEATAVAAANQETSHLLPGVVAAFAVSAADAAASGADSGSGSEGLVIIAERDPEADAAGDEAAIAAIRAAVTSTHGVQPDDIRIVAMDAIPRSSANKIARRVAAKLYLNGSFN</sequence>
<keyword evidence="3" id="KW-0276">Fatty acid metabolism</keyword>